<dbReference type="Gene3D" id="3.30.700.10">
    <property type="entry name" value="Glycoprotein, Type 4 Pilin"/>
    <property type="match status" value="1"/>
</dbReference>
<evidence type="ECO:0000256" key="4">
    <source>
        <dbReference type="ARBA" id="ARBA00022692"/>
    </source>
</evidence>
<protein>
    <submittedName>
        <fullName evidence="10">Type IV pilin protein</fullName>
    </submittedName>
</protein>
<keyword evidence="8" id="KW-0998">Cell outer membrane</keyword>
<reference evidence="11" key="1">
    <citation type="journal article" date="2019" name="Int. J. Syst. Evol. Microbiol.">
        <title>The Global Catalogue of Microorganisms (GCM) 10K type strain sequencing project: providing services to taxonomists for standard genome sequencing and annotation.</title>
        <authorList>
            <consortium name="The Broad Institute Genomics Platform"/>
            <consortium name="The Broad Institute Genome Sequencing Center for Infectious Disease"/>
            <person name="Wu L."/>
            <person name="Ma J."/>
        </authorList>
    </citation>
    <scope>NUCLEOTIDE SEQUENCE [LARGE SCALE GENOMIC DNA]</scope>
    <source>
        <strain evidence="11">CCUG 56029</strain>
    </source>
</reference>
<dbReference type="PANTHER" id="PTHR30093:SF44">
    <property type="entry name" value="TYPE II SECRETION SYSTEM CORE PROTEIN G"/>
    <property type="match status" value="1"/>
</dbReference>
<dbReference type="NCBIfam" id="TIGR02532">
    <property type="entry name" value="IV_pilin_GFxxxE"/>
    <property type="match status" value="1"/>
</dbReference>
<dbReference type="SUPFAM" id="SSF54523">
    <property type="entry name" value="Pili subunits"/>
    <property type="match status" value="1"/>
</dbReference>
<evidence type="ECO:0000313" key="10">
    <source>
        <dbReference type="EMBL" id="MFC4426192.1"/>
    </source>
</evidence>
<evidence type="ECO:0000256" key="6">
    <source>
        <dbReference type="ARBA" id="ARBA00022989"/>
    </source>
</evidence>
<evidence type="ECO:0000256" key="2">
    <source>
        <dbReference type="ARBA" id="ARBA00004418"/>
    </source>
</evidence>
<evidence type="ECO:0000256" key="1">
    <source>
        <dbReference type="ARBA" id="ARBA00004203"/>
    </source>
</evidence>
<name>A0ABV8XNR5_9DEIO</name>
<proteinExistence type="predicted"/>
<keyword evidence="11" id="KW-1185">Reference proteome</keyword>
<dbReference type="PANTHER" id="PTHR30093">
    <property type="entry name" value="GENERAL SECRETION PATHWAY PROTEIN G"/>
    <property type="match status" value="1"/>
</dbReference>
<dbReference type="PROSITE" id="PS00409">
    <property type="entry name" value="PROKAR_NTER_METHYL"/>
    <property type="match status" value="1"/>
</dbReference>
<keyword evidence="7 9" id="KW-0472">Membrane</keyword>
<evidence type="ECO:0000256" key="7">
    <source>
        <dbReference type="ARBA" id="ARBA00023136"/>
    </source>
</evidence>
<dbReference type="InterPro" id="IPR000983">
    <property type="entry name" value="Bac_GSPG_pilin"/>
</dbReference>
<comment type="caution">
    <text evidence="10">The sequence shown here is derived from an EMBL/GenBank/DDBJ whole genome shotgun (WGS) entry which is preliminary data.</text>
</comment>
<dbReference type="RefSeq" id="WP_380038326.1">
    <property type="nucleotide sequence ID" value="NZ_JBHSEH010000005.1"/>
</dbReference>
<keyword evidence="6 9" id="KW-1133">Transmembrane helix</keyword>
<feature type="transmembrane region" description="Helical" evidence="9">
    <location>
        <begin position="6"/>
        <end position="28"/>
    </location>
</feature>
<evidence type="ECO:0000256" key="8">
    <source>
        <dbReference type="ARBA" id="ARBA00023237"/>
    </source>
</evidence>
<dbReference type="InterPro" id="IPR012902">
    <property type="entry name" value="N_methyl_site"/>
</dbReference>
<organism evidence="10 11">
    <name type="scientific">Deinococcus navajonensis</name>
    <dbReference type="NCBI Taxonomy" id="309884"/>
    <lineage>
        <taxon>Bacteria</taxon>
        <taxon>Thermotogati</taxon>
        <taxon>Deinococcota</taxon>
        <taxon>Deinococci</taxon>
        <taxon>Deinococcales</taxon>
        <taxon>Deinococcaceae</taxon>
        <taxon>Deinococcus</taxon>
    </lineage>
</organism>
<comment type="subcellular location">
    <subcellularLocation>
        <location evidence="1">Cell outer membrane</location>
        <topology evidence="1">Single-pass membrane protein</topology>
    </subcellularLocation>
    <subcellularLocation>
        <location evidence="2">Periplasm</location>
    </subcellularLocation>
</comment>
<dbReference type="Proteomes" id="UP001595998">
    <property type="component" value="Unassembled WGS sequence"/>
</dbReference>
<keyword evidence="4 9" id="KW-0812">Transmembrane</keyword>
<keyword evidence="5" id="KW-0574">Periplasm</keyword>
<evidence type="ECO:0000256" key="3">
    <source>
        <dbReference type="ARBA" id="ARBA00022481"/>
    </source>
</evidence>
<evidence type="ECO:0000256" key="9">
    <source>
        <dbReference type="SAM" id="Phobius"/>
    </source>
</evidence>
<dbReference type="Pfam" id="PF07963">
    <property type="entry name" value="N_methyl"/>
    <property type="match status" value="1"/>
</dbReference>
<gene>
    <name evidence="10" type="ORF">ACFOZ9_08190</name>
</gene>
<dbReference type="EMBL" id="JBHSEH010000005">
    <property type="protein sequence ID" value="MFC4426192.1"/>
    <property type="molecule type" value="Genomic_DNA"/>
</dbReference>
<accession>A0ABV8XNR5</accession>
<evidence type="ECO:0000313" key="11">
    <source>
        <dbReference type="Proteomes" id="UP001595998"/>
    </source>
</evidence>
<dbReference type="PRINTS" id="PR00813">
    <property type="entry name" value="BCTERIALGSPG"/>
</dbReference>
<dbReference type="InterPro" id="IPR045584">
    <property type="entry name" value="Pilin-like"/>
</dbReference>
<sequence length="128" mass="13164">MTRPTQGFTLIELLIVIAIIGILAAVLIPNLLGARKRAYDAAAITCARAVANAAEVKRIDNAATGGYLGLDVAFVKAFDVKSCDDADLSSLAITSADAGTYSATVHHAQGSKTYTINPAGITGVDTVN</sequence>
<keyword evidence="3" id="KW-0488">Methylation</keyword>
<evidence type="ECO:0000256" key="5">
    <source>
        <dbReference type="ARBA" id="ARBA00022764"/>
    </source>
</evidence>